<organism evidence="1">
    <name type="scientific">Drosophila melanogaster</name>
    <name type="common">Fruit fly</name>
    <dbReference type="NCBI Taxonomy" id="7227"/>
    <lineage>
        <taxon>Eukaryota</taxon>
        <taxon>Metazoa</taxon>
        <taxon>Ecdysozoa</taxon>
        <taxon>Arthropoda</taxon>
        <taxon>Hexapoda</taxon>
        <taxon>Insecta</taxon>
        <taxon>Pterygota</taxon>
        <taxon>Neoptera</taxon>
        <taxon>Endopterygota</taxon>
        <taxon>Diptera</taxon>
        <taxon>Brachycera</taxon>
        <taxon>Muscomorpha</taxon>
        <taxon>Ephydroidea</taxon>
        <taxon>Drosophilidae</taxon>
        <taxon>Drosophila</taxon>
        <taxon>Sophophora</taxon>
    </lineage>
</organism>
<protein>
    <submittedName>
        <fullName evidence="1">HDC11835</fullName>
    </submittedName>
</protein>
<sequence>MIKVKGRGKDDLVKGTWRRRALRAEPFVNGRSADCMFRTHNPLHLETYDRTLAPGSTGVRIVECHKEIANVGYGIWQLGQCRDR</sequence>
<dbReference type="EMBL" id="BK002306">
    <property type="protein sequence ID" value="DAA03813.1"/>
    <property type="molecule type" value="Genomic_DNA"/>
</dbReference>
<dbReference type="AlphaFoldDB" id="Q6IKR0"/>
<evidence type="ECO:0000313" key="1">
    <source>
        <dbReference type="EMBL" id="DAA03813.1"/>
    </source>
</evidence>
<accession>Q6IKR0</accession>
<gene>
    <name evidence="1" type="ORF">HDC11835</name>
</gene>
<proteinExistence type="predicted"/>
<name>Q6IKR0_DROME</name>
<reference evidence="1" key="1">
    <citation type="journal article" date="2003" name="Genome Biol.">
        <title>An integrated gene annotation and transcriptional profiling approach towards the full gene content of the Drosophila genome.</title>
        <authorList>
            <person name="Hild M."/>
            <person name="Beckmann B."/>
            <person name="Haas S.A."/>
            <person name="Koch B."/>
            <person name="Solovyev V."/>
            <person name="Busold C."/>
            <person name="Fellenberg K."/>
            <person name="Boutros M."/>
            <person name="Vingron M."/>
            <person name="Sauer F."/>
            <person name="Hoheisel J.D."/>
            <person name="Paro R."/>
        </authorList>
    </citation>
    <scope>NUCLEOTIDE SEQUENCE</scope>
</reference>